<dbReference type="Pfam" id="PF00176">
    <property type="entry name" value="SNF2-rel_dom"/>
    <property type="match status" value="1"/>
</dbReference>
<dbReference type="PROSITE" id="PS51194">
    <property type="entry name" value="HELICASE_CTER"/>
    <property type="match status" value="1"/>
</dbReference>
<dbReference type="InterPro" id="IPR000330">
    <property type="entry name" value="SNF2_N"/>
</dbReference>
<keyword evidence="2" id="KW-0863">Zinc-finger</keyword>
<keyword evidence="2" id="KW-0862">Zinc</keyword>
<dbReference type="InterPro" id="IPR007527">
    <property type="entry name" value="Znf_SWIM"/>
</dbReference>
<dbReference type="SUPFAM" id="SSF52540">
    <property type="entry name" value="P-loop containing nucleoside triphosphate hydrolases"/>
    <property type="match status" value="2"/>
</dbReference>
<dbReference type="GO" id="GO:0008270">
    <property type="term" value="F:zinc ion binding"/>
    <property type="evidence" value="ECO:0007669"/>
    <property type="project" value="UniProtKB-KW"/>
</dbReference>
<comment type="caution">
    <text evidence="6">The sequence shown here is derived from an EMBL/GenBank/DDBJ whole genome shotgun (WGS) entry which is preliminary data.</text>
</comment>
<protein>
    <submittedName>
        <fullName evidence="6">Uncharacterized protein</fullName>
    </submittedName>
</protein>
<dbReference type="InterPro" id="IPR049730">
    <property type="entry name" value="SNF2/RAD54-like_C"/>
</dbReference>
<dbReference type="InterPro" id="IPR001650">
    <property type="entry name" value="Helicase_C-like"/>
</dbReference>
<feature type="domain" description="Helicase ATP-binding" evidence="4">
    <location>
        <begin position="526"/>
        <end position="683"/>
    </location>
</feature>
<evidence type="ECO:0000259" key="5">
    <source>
        <dbReference type="PROSITE" id="PS51194"/>
    </source>
</evidence>
<dbReference type="InterPro" id="IPR014001">
    <property type="entry name" value="Helicase_ATP-bd"/>
</dbReference>
<feature type="domain" description="SWIM-type" evidence="3">
    <location>
        <begin position="51"/>
        <end position="88"/>
    </location>
</feature>
<dbReference type="Gene3D" id="3.40.50.300">
    <property type="entry name" value="P-loop containing nucleotide triphosphate hydrolases"/>
    <property type="match status" value="1"/>
</dbReference>
<dbReference type="Pfam" id="PF00271">
    <property type="entry name" value="Helicase_C"/>
    <property type="match status" value="1"/>
</dbReference>
<dbReference type="GO" id="GO:0016787">
    <property type="term" value="F:hydrolase activity"/>
    <property type="evidence" value="ECO:0007669"/>
    <property type="project" value="UniProtKB-KW"/>
</dbReference>
<dbReference type="SMART" id="SM00490">
    <property type="entry name" value="HELICc"/>
    <property type="match status" value="1"/>
</dbReference>
<accession>A0A840UVP3</accession>
<dbReference type="PROSITE" id="PS51192">
    <property type="entry name" value="HELICASE_ATP_BIND_1"/>
    <property type="match status" value="1"/>
</dbReference>
<organism evidence="6 7">
    <name type="scientific">Haloferula luteola</name>
    <dbReference type="NCBI Taxonomy" id="595692"/>
    <lineage>
        <taxon>Bacteria</taxon>
        <taxon>Pseudomonadati</taxon>
        <taxon>Verrucomicrobiota</taxon>
        <taxon>Verrucomicrobiia</taxon>
        <taxon>Verrucomicrobiales</taxon>
        <taxon>Verrucomicrobiaceae</taxon>
        <taxon>Haloferula</taxon>
    </lineage>
</organism>
<dbReference type="EMBL" id="JACHFD010000001">
    <property type="protein sequence ID" value="MBB5349785.1"/>
    <property type="molecule type" value="Genomic_DNA"/>
</dbReference>
<evidence type="ECO:0000259" key="3">
    <source>
        <dbReference type="PROSITE" id="PS50966"/>
    </source>
</evidence>
<gene>
    <name evidence="6" type="ORF">HNR46_000006</name>
</gene>
<evidence type="ECO:0000259" key="4">
    <source>
        <dbReference type="PROSITE" id="PS51192"/>
    </source>
</evidence>
<dbReference type="AlphaFoldDB" id="A0A840UVP3"/>
<dbReference type="InterPro" id="IPR027417">
    <property type="entry name" value="P-loop_NTPase"/>
</dbReference>
<keyword evidence="7" id="KW-1185">Reference proteome</keyword>
<keyword evidence="2" id="KW-0479">Metal-binding</keyword>
<reference evidence="6 7" key="1">
    <citation type="submission" date="2020-08" db="EMBL/GenBank/DDBJ databases">
        <title>Genomic Encyclopedia of Type Strains, Phase IV (KMG-IV): sequencing the most valuable type-strain genomes for metagenomic binning, comparative biology and taxonomic classification.</title>
        <authorList>
            <person name="Goeker M."/>
        </authorList>
    </citation>
    <scope>NUCLEOTIDE SEQUENCE [LARGE SCALE GENOMIC DNA]</scope>
    <source>
        <strain evidence="6 7">YC6886</strain>
    </source>
</reference>
<dbReference type="CDD" id="cd18793">
    <property type="entry name" value="SF2_C_SNF"/>
    <property type="match status" value="1"/>
</dbReference>
<evidence type="ECO:0000313" key="7">
    <source>
        <dbReference type="Proteomes" id="UP000557717"/>
    </source>
</evidence>
<feature type="domain" description="Helicase C-terminal" evidence="5">
    <location>
        <begin position="798"/>
        <end position="947"/>
    </location>
</feature>
<dbReference type="RefSeq" id="WP_184014608.1">
    <property type="nucleotide sequence ID" value="NZ_JACHFD010000001.1"/>
</dbReference>
<dbReference type="PANTHER" id="PTHR10799">
    <property type="entry name" value="SNF2/RAD54 HELICASE FAMILY"/>
    <property type="match status" value="1"/>
</dbReference>
<dbReference type="Proteomes" id="UP000557717">
    <property type="component" value="Unassembled WGS sequence"/>
</dbReference>
<dbReference type="SMART" id="SM00487">
    <property type="entry name" value="DEXDc"/>
    <property type="match status" value="1"/>
</dbReference>
<evidence type="ECO:0000313" key="6">
    <source>
        <dbReference type="EMBL" id="MBB5349785.1"/>
    </source>
</evidence>
<dbReference type="PROSITE" id="PS50966">
    <property type="entry name" value="ZF_SWIM"/>
    <property type="match status" value="1"/>
</dbReference>
<evidence type="ECO:0000256" key="1">
    <source>
        <dbReference type="ARBA" id="ARBA00022801"/>
    </source>
</evidence>
<dbReference type="Gene3D" id="3.40.50.10810">
    <property type="entry name" value="Tandem AAA-ATPase domain"/>
    <property type="match status" value="1"/>
</dbReference>
<name>A0A840UVP3_9BACT</name>
<sequence length="968" mass="107002">MQEWTKERIRKETSWEAFKRGEALVAAGKIPEMTERQGILVGLFIEGRTKIRTTVKTRGVLEVVCSCRENRTTGGVCAHAVAMLLSRLAEKSPAARVQPKTEPRRAPAKLRAVAVQFLPRWQRALTAGALSVQIQWDEAMPEEGESALTRWWDQWGSGAPSAHPLHLKGEVLGAFLRALRTHPRVLSAEGPLESGGVEPLHLLDSQWTDQGLQLRGEPVARHLVQVPGWMGWIEGLSWGGLDEENFDASTVDRLRGLLESGRALVPRARIQQELQAWLDLSSEPRPGWLGSLRLETAPPRVEIHIEGSLNALDARILVEPPEASSPESGRWITEEPGHRENLLEALRGQGFAPRESDLWVIREPEEAVSFLANELDRWKSRWDLRIGSKLSHVLQSLHVIRPVVAPVEGGRLSVDISFQTGGGKTIPRAKVLELIRSGRVSNRTSSGAQVVVAREVFEDFEPLAAELGIAGPEGRVALSPAQFIGLQSRQGTSSGQPWRAPQYPALHELNGVSLRDYQTEGVAWLADRLEALGGALLGDEMGLGKTLQTIGVMKLLRSKKAGWKALVVVPSSLLANWEEEVARFAPGLRVVRLHGADRDERRNQPADVFLTSYATLVRDLAFHRQADYDLMVLDEAGAIRNPTSETAKTVVKIPAHYRLALSGTPVENRLLDLWSIFRFVSPGYLGSREDFSGRYDGQGGSSKRLASRIAPFFLRRTKAQVAADLPGKSFADVVLELAPKDRAIYQEIAQAGLSKMEEMKEEGAARMHLLTVLLRLRQFCLSPELLQPDWAVGEKVHWLKEFLEARADQGKKTLVFSQFSQFLKKIQPRLSEDSGRIFHLDGSTTQRGEVVKAFQNHGGPAVFLISLKAGGYGLNLTAADAVVHMDPWWNPAAESQANDRAHRIGQTLPVSIYRLLMRDSVEERVRRLQNSKQSLIEGVNGGEQGTGWSAEDLRGLLLGSDTMGPGRG</sequence>
<dbReference type="InterPro" id="IPR038718">
    <property type="entry name" value="SNF2-like_sf"/>
</dbReference>
<proteinExistence type="predicted"/>
<evidence type="ECO:0000256" key="2">
    <source>
        <dbReference type="PROSITE-ProRule" id="PRU00325"/>
    </source>
</evidence>
<keyword evidence="1" id="KW-0378">Hydrolase</keyword>
<dbReference type="GO" id="GO:0005524">
    <property type="term" value="F:ATP binding"/>
    <property type="evidence" value="ECO:0007669"/>
    <property type="project" value="InterPro"/>
</dbReference>